<evidence type="ECO:0000313" key="2">
    <source>
        <dbReference type="Proteomes" id="UP000552241"/>
    </source>
</evidence>
<proteinExistence type="predicted"/>
<keyword evidence="2" id="KW-1185">Reference proteome</keyword>
<name>A0A838ZRJ0_9FLAO</name>
<comment type="caution">
    <text evidence="1">The sequence shown here is derived from an EMBL/GenBank/DDBJ whole genome shotgun (WGS) entry which is preliminary data.</text>
</comment>
<evidence type="ECO:0000313" key="1">
    <source>
        <dbReference type="EMBL" id="MBA5629232.1"/>
    </source>
</evidence>
<accession>A0A838ZRJ0</accession>
<dbReference type="AlphaFoldDB" id="A0A838ZRJ0"/>
<dbReference type="Proteomes" id="UP000552241">
    <property type="component" value="Unassembled WGS sequence"/>
</dbReference>
<dbReference type="RefSeq" id="WP_182042795.1">
    <property type="nucleotide sequence ID" value="NZ_JACDZE010000001.1"/>
</dbReference>
<organism evidence="1 2">
    <name type="scientific">Moheibacter lacus</name>
    <dbReference type="NCBI Taxonomy" id="2745851"/>
    <lineage>
        <taxon>Bacteria</taxon>
        <taxon>Pseudomonadati</taxon>
        <taxon>Bacteroidota</taxon>
        <taxon>Flavobacteriia</taxon>
        <taxon>Flavobacteriales</taxon>
        <taxon>Weeksellaceae</taxon>
        <taxon>Moheibacter</taxon>
    </lineage>
</organism>
<gene>
    <name evidence="1" type="ORF">HU137_05540</name>
</gene>
<dbReference type="EMBL" id="JACDZE010000001">
    <property type="protein sequence ID" value="MBA5629232.1"/>
    <property type="molecule type" value="Genomic_DNA"/>
</dbReference>
<reference evidence="1 2" key="1">
    <citation type="submission" date="2020-07" db="EMBL/GenBank/DDBJ databases">
        <title>Moheibacter lacus sp. nov., a member of the family Flavobacteriaceae isolated from freshwater lake sediment.</title>
        <authorList>
            <person name="Liu Y."/>
        </authorList>
    </citation>
    <scope>NUCLEOTIDE SEQUENCE [LARGE SCALE GENOMIC DNA]</scope>
    <source>
        <strain evidence="1 2">BDHS18</strain>
    </source>
</reference>
<protein>
    <submittedName>
        <fullName evidence="1">Uncharacterized protein</fullName>
    </submittedName>
</protein>
<sequence length="51" mass="6002">MKKLSLEEFKNSFVDESSNELEKLTGGILGDCHDKMPRRIWDAKNQVWIYT</sequence>